<evidence type="ECO:0000256" key="6">
    <source>
        <dbReference type="ARBA" id="ARBA00022801"/>
    </source>
</evidence>
<dbReference type="AlphaFoldDB" id="A0A9W6SI22"/>
<dbReference type="InterPro" id="IPR009097">
    <property type="entry name" value="Cyclic_Pdiesterase"/>
</dbReference>
<dbReference type="InterPro" id="IPR036691">
    <property type="entry name" value="Endo/exonu/phosph_ase_sf"/>
</dbReference>
<comment type="caution">
    <text evidence="11">The sequence shown here is derived from an EMBL/GenBank/DDBJ whole genome shotgun (WGS) entry which is preliminary data.</text>
</comment>
<evidence type="ECO:0000259" key="10">
    <source>
        <dbReference type="Pfam" id="PF04457"/>
    </source>
</evidence>
<evidence type="ECO:0000256" key="4">
    <source>
        <dbReference type="ARBA" id="ARBA00022723"/>
    </source>
</evidence>
<dbReference type="EMBL" id="BSTX01000001">
    <property type="protein sequence ID" value="GLZ75886.1"/>
    <property type="molecule type" value="Genomic_DNA"/>
</dbReference>
<dbReference type="Gene3D" id="3.60.10.10">
    <property type="entry name" value="Endonuclease/exonuclease/phosphatase"/>
    <property type="match status" value="1"/>
</dbReference>
<keyword evidence="3" id="KW-0540">Nuclease</keyword>
<dbReference type="GO" id="GO:0004518">
    <property type="term" value="F:nuclease activity"/>
    <property type="evidence" value="ECO:0007669"/>
    <property type="project" value="UniProtKB-KW"/>
</dbReference>
<evidence type="ECO:0000256" key="8">
    <source>
        <dbReference type="ARBA" id="ARBA00023204"/>
    </source>
</evidence>
<dbReference type="SUPFAM" id="SSF56219">
    <property type="entry name" value="DNase I-like"/>
    <property type="match status" value="1"/>
</dbReference>
<comment type="cofactor">
    <cofactor evidence="2">
        <name>Mg(2+)</name>
        <dbReference type="ChEBI" id="CHEBI:18420"/>
    </cofactor>
</comment>
<sequence>MRTSDEIYHRVRWDARFDPARFVLGLAQRGREPKRVPFTAFTPGGDVPWHRVLFVEADGTPVWDRATGLDVLDSAGHGLVRHERLLRPPFFAPRPVRGEASGTAAAVRVLTWNTLWDRYESHRILTAERRPLLLAALADSGADVIALQEAERPLLDLLEPWTRRGWALLGEPADVDAAGLVLLSRLPVREAGWHALSGHKAVAAVVVETATGPLTVVTTHLTSDHTTGGHDRREGELARIAEGLSGVDGDVVVMGDFNETGERPASALAMTDAWLSARGDETPTFDPTVNPLAAVASLTGRSGRIDRVFLRGPRAASASLHGDTATGGLFPSDHFGLSVELGRSATGEVLDAPPTARTALAWLPPQSAWAPLQEVRRAHDPSFERWPPHVNVLFGFVPEADFESAAGLVSAVLARTAPFTARLGEIRRFEQGTVWQHPGGDGWTALREALERPFPRLAGRAFVPHLTLGKGDFAPRVPTVDVPVGALTLLSRRGDGPMEPRATIALGTGEITWTEPPPRAFPAVDATGVRERLAAALPEAGLHLVGSRAIGCELPDADVDLVATGTLDPAAVAVLPGVTGFRELTDARVPGLRLHLGQTPVDVMIAAPGDTIARSAITDAAALAGRADPALTRRVKAWARARGIDSAPFGSPPGLAWTVLAAVSEGSLADFFGHWAAWDWSAPVALDGVPEATGDAMTILTPTPPVRSCTAQVRPGMADLITEELYRAWELAASPSLLAPPPMHRRHRSWAVLTVSGEENRGRMRGRVNALLAELPPDAHAWPRPFAEDGGVTRYAVGLGRDGVEERVLTSWARGLAGVRAAVVAGGEAPALS</sequence>
<dbReference type="SUPFAM" id="SSF81631">
    <property type="entry name" value="PAP/OAS1 substrate-binding domain"/>
    <property type="match status" value="1"/>
</dbReference>
<keyword evidence="6" id="KW-0378">Hydrolase</keyword>
<evidence type="ECO:0000256" key="2">
    <source>
        <dbReference type="ARBA" id="ARBA00001946"/>
    </source>
</evidence>
<evidence type="ECO:0000313" key="11">
    <source>
        <dbReference type="EMBL" id="GLZ75886.1"/>
    </source>
</evidence>
<dbReference type="SUPFAM" id="SSF55144">
    <property type="entry name" value="LigT-like"/>
    <property type="match status" value="1"/>
</dbReference>
<dbReference type="PANTHER" id="PTHR15822:SF4">
    <property type="entry name" value="TYROSYL-DNA PHOSPHODIESTERASE 2"/>
    <property type="match status" value="1"/>
</dbReference>
<dbReference type="GO" id="GO:0070260">
    <property type="term" value="F:5'-tyrosyl-DNA phosphodiesterase activity"/>
    <property type="evidence" value="ECO:0007669"/>
    <property type="project" value="TreeGrafter"/>
</dbReference>
<name>A0A9W6SI22_9ACTN</name>
<evidence type="ECO:0000256" key="1">
    <source>
        <dbReference type="ARBA" id="ARBA00001936"/>
    </source>
</evidence>
<dbReference type="GO" id="GO:0005737">
    <property type="term" value="C:cytoplasm"/>
    <property type="evidence" value="ECO:0007669"/>
    <property type="project" value="TreeGrafter"/>
</dbReference>
<keyword evidence="12" id="KW-1185">Reference proteome</keyword>
<dbReference type="Pfam" id="PF13563">
    <property type="entry name" value="2_5_RNA_ligase2"/>
    <property type="match status" value="1"/>
</dbReference>
<dbReference type="Gene3D" id="3.90.1140.10">
    <property type="entry name" value="Cyclic phosphodiesterase"/>
    <property type="match status" value="1"/>
</dbReference>
<evidence type="ECO:0000256" key="7">
    <source>
        <dbReference type="ARBA" id="ARBA00022842"/>
    </source>
</evidence>
<keyword evidence="8" id="KW-0234">DNA repair</keyword>
<evidence type="ECO:0000313" key="12">
    <source>
        <dbReference type="Proteomes" id="UP001165079"/>
    </source>
</evidence>
<dbReference type="Pfam" id="PF04457">
    <property type="entry name" value="MJ1316"/>
    <property type="match status" value="1"/>
</dbReference>
<keyword evidence="5" id="KW-0227">DNA damage</keyword>
<accession>A0A9W6SI22</accession>
<dbReference type="Gene3D" id="1.10.1410.10">
    <property type="match status" value="1"/>
</dbReference>
<proteinExistence type="predicted"/>
<dbReference type="SUPFAM" id="SSF81301">
    <property type="entry name" value="Nucleotidyltransferase"/>
    <property type="match status" value="1"/>
</dbReference>
<organism evidence="11 12">
    <name type="scientific">Actinorhabdospora filicis</name>
    <dbReference type="NCBI Taxonomy" id="1785913"/>
    <lineage>
        <taxon>Bacteria</taxon>
        <taxon>Bacillati</taxon>
        <taxon>Actinomycetota</taxon>
        <taxon>Actinomycetes</taxon>
        <taxon>Micromonosporales</taxon>
        <taxon>Micromonosporaceae</taxon>
        <taxon>Actinorhabdospora</taxon>
    </lineage>
</organism>
<dbReference type="Pfam" id="PF03372">
    <property type="entry name" value="Exo_endo_phos"/>
    <property type="match status" value="1"/>
</dbReference>
<dbReference type="GO" id="GO:0006302">
    <property type="term" value="P:double-strand break repair"/>
    <property type="evidence" value="ECO:0007669"/>
    <property type="project" value="TreeGrafter"/>
</dbReference>
<dbReference type="InterPro" id="IPR005135">
    <property type="entry name" value="Endo/exonuclease/phosphatase"/>
</dbReference>
<dbReference type="Proteomes" id="UP001165079">
    <property type="component" value="Unassembled WGS sequence"/>
</dbReference>
<evidence type="ECO:0000259" key="9">
    <source>
        <dbReference type="Pfam" id="PF03372"/>
    </source>
</evidence>
<dbReference type="InterPro" id="IPR051547">
    <property type="entry name" value="TDP2-like"/>
</dbReference>
<dbReference type="GO" id="GO:0046872">
    <property type="term" value="F:metal ion binding"/>
    <property type="evidence" value="ECO:0007669"/>
    <property type="project" value="UniProtKB-KW"/>
</dbReference>
<reference evidence="11" key="1">
    <citation type="submission" date="2023-03" db="EMBL/GenBank/DDBJ databases">
        <title>Actinorhabdospora filicis NBRC 111898.</title>
        <authorList>
            <person name="Ichikawa N."/>
            <person name="Sato H."/>
            <person name="Tonouchi N."/>
        </authorList>
    </citation>
    <scope>NUCLEOTIDE SEQUENCE</scope>
    <source>
        <strain evidence="11">NBRC 111898</strain>
    </source>
</reference>
<evidence type="ECO:0000256" key="3">
    <source>
        <dbReference type="ARBA" id="ARBA00022722"/>
    </source>
</evidence>
<gene>
    <name evidence="11" type="ORF">Afil01_06930</name>
</gene>
<dbReference type="InterPro" id="IPR043519">
    <property type="entry name" value="NT_sf"/>
</dbReference>
<feature type="domain" description="Endonuclease/exonuclease/phosphatase" evidence="9">
    <location>
        <begin position="110"/>
        <end position="334"/>
    </location>
</feature>
<evidence type="ECO:0000256" key="5">
    <source>
        <dbReference type="ARBA" id="ARBA00022763"/>
    </source>
</evidence>
<keyword evidence="4" id="KW-0479">Metal-binding</keyword>
<dbReference type="PANTHER" id="PTHR15822">
    <property type="entry name" value="TRAF AND TNF RECEPTOR-ASSOCIATED PROTEIN"/>
    <property type="match status" value="1"/>
</dbReference>
<keyword evidence="7" id="KW-0460">Magnesium</keyword>
<feature type="domain" description="MJ1316 RNA cyclic group end recognition" evidence="10">
    <location>
        <begin position="1"/>
        <end position="65"/>
    </location>
</feature>
<dbReference type="GO" id="GO:0003697">
    <property type="term" value="F:single-stranded DNA binding"/>
    <property type="evidence" value="ECO:0007669"/>
    <property type="project" value="TreeGrafter"/>
</dbReference>
<comment type="cofactor">
    <cofactor evidence="1">
        <name>Mn(2+)</name>
        <dbReference type="ChEBI" id="CHEBI:29035"/>
    </cofactor>
</comment>
<dbReference type="InterPro" id="IPR040459">
    <property type="entry name" value="MJ1316"/>
</dbReference>
<protein>
    <submittedName>
        <fullName evidence="11">Uncharacterized protein</fullName>
    </submittedName>
</protein>
<dbReference type="RefSeq" id="WP_285661104.1">
    <property type="nucleotide sequence ID" value="NZ_BSTX01000001.1"/>
</dbReference>